<dbReference type="InterPro" id="IPR010994">
    <property type="entry name" value="RuvA_2-like"/>
</dbReference>
<dbReference type="GO" id="GO:0009381">
    <property type="term" value="F:excinuclease ABC activity"/>
    <property type="evidence" value="ECO:0007669"/>
    <property type="project" value="UniProtKB-UniRule"/>
</dbReference>
<dbReference type="Gene3D" id="4.10.860.10">
    <property type="entry name" value="UVR domain"/>
    <property type="match status" value="1"/>
</dbReference>
<protein>
    <recommendedName>
        <fullName evidence="7">UvrABC system protein C</fullName>
        <shortName evidence="7">Protein UvrC</shortName>
    </recommendedName>
    <alternativeName>
        <fullName evidence="7">Excinuclease ABC subunit C</fullName>
    </alternativeName>
</protein>
<dbReference type="PROSITE" id="PS50151">
    <property type="entry name" value="UVR"/>
    <property type="match status" value="1"/>
</dbReference>
<dbReference type="Pfam" id="PF08459">
    <property type="entry name" value="UvrC_RNaseH_dom"/>
    <property type="match status" value="1"/>
</dbReference>
<keyword evidence="2 7" id="KW-0227">DNA damage</keyword>
<dbReference type="AlphaFoldDB" id="A0A926DC63"/>
<keyword evidence="6 7" id="KW-0742">SOS response</keyword>
<feature type="domain" description="UvrC family homology region profile" evidence="11">
    <location>
        <begin position="258"/>
        <end position="485"/>
    </location>
</feature>
<feature type="coiled-coil region" evidence="8">
    <location>
        <begin position="192"/>
        <end position="230"/>
    </location>
</feature>
<organism evidence="12 13">
    <name type="scientific">Feifania hominis</name>
    <dbReference type="NCBI Taxonomy" id="2763660"/>
    <lineage>
        <taxon>Bacteria</taxon>
        <taxon>Bacillati</taxon>
        <taxon>Bacillota</taxon>
        <taxon>Clostridia</taxon>
        <taxon>Eubacteriales</taxon>
        <taxon>Feifaniaceae</taxon>
        <taxon>Feifania</taxon>
    </lineage>
</organism>
<dbReference type="Gene3D" id="3.30.420.340">
    <property type="entry name" value="UvrC, RNAse H endonuclease domain"/>
    <property type="match status" value="1"/>
</dbReference>
<dbReference type="GO" id="GO:0009380">
    <property type="term" value="C:excinuclease repair complex"/>
    <property type="evidence" value="ECO:0007669"/>
    <property type="project" value="InterPro"/>
</dbReference>
<keyword evidence="8" id="KW-0175">Coiled coil</keyword>
<evidence type="ECO:0000256" key="1">
    <source>
        <dbReference type="ARBA" id="ARBA00022490"/>
    </source>
</evidence>
<dbReference type="EMBL" id="JACRSP010000001">
    <property type="protein sequence ID" value="MBC8535177.1"/>
    <property type="molecule type" value="Genomic_DNA"/>
</dbReference>
<evidence type="ECO:0000313" key="12">
    <source>
        <dbReference type="EMBL" id="MBC8535177.1"/>
    </source>
</evidence>
<proteinExistence type="inferred from homology"/>
<dbReference type="InterPro" id="IPR038476">
    <property type="entry name" value="UvrC_RNase_H_dom_sf"/>
</dbReference>
<dbReference type="NCBIfam" id="TIGR00194">
    <property type="entry name" value="uvrC"/>
    <property type="match status" value="1"/>
</dbReference>
<dbReference type="NCBIfam" id="NF001824">
    <property type="entry name" value="PRK00558.1-5"/>
    <property type="match status" value="1"/>
</dbReference>
<evidence type="ECO:0000259" key="10">
    <source>
        <dbReference type="PROSITE" id="PS50164"/>
    </source>
</evidence>
<comment type="subunit">
    <text evidence="7">Interacts with UvrB in an incision complex.</text>
</comment>
<sequence>MDQKTLARLKEKVKQLPMTPGIYMMRDKAGKIIYVGKAKLLKNRVSQYFNGIDRHTPKVYRMVQNVDDFDVIITDSELEALVLECSQIKHYMPKYNILLKDDKNYPYIKLDVDSPYPRLSMTRRRLDDRARYFGPYSGSVGEIIRTINRMFKLPTCHKSFPRDFDRERPCLNYSIKNCMGVCTGKISEQEYREAIDQAVEILEGRYERVAEELTQKMTEAAEALSFEKAALYRDRLTAIRKLADHQKVVAAPSVNRDVIGFYKNAFQAVVEVFLIRSGKLAQEESFVFAPEDYDDEPAALGEFVKQFYEVRRDIPGEILLSGDVEDRELIEAFLTQRAGRRVRLRVPQRGELKKLTNMVCKNAQDRLARMLPREEKVKKTIAELQQKLGLPKPPVRIEAIDISNTAGSDVVGAIIVFENGEPKKSGYKKYKIKSFDGQDDYAAMREVLYRRFRRYQEGDAGFDTLPDLLLLDGGKGHVATVRPLLEEMEIPVPVFGMVKDDRHRTRGLTTDSEEITISPASPAFVLVGRIQEEVHRFVIEYHRSTRGRKMLRSGLSAVPGLGPTRVKNLLTEFKTIENIRRASIDDLCRVKGMTRRAAENIKRHYGELS</sequence>
<keyword evidence="1 7" id="KW-0963">Cytoplasm</keyword>
<dbReference type="InterPro" id="IPR050066">
    <property type="entry name" value="UvrABC_protein_C"/>
</dbReference>
<evidence type="ECO:0000259" key="9">
    <source>
        <dbReference type="PROSITE" id="PS50151"/>
    </source>
</evidence>
<evidence type="ECO:0000256" key="6">
    <source>
        <dbReference type="ARBA" id="ARBA00023236"/>
    </source>
</evidence>
<evidence type="ECO:0000256" key="2">
    <source>
        <dbReference type="ARBA" id="ARBA00022763"/>
    </source>
</evidence>
<keyword evidence="13" id="KW-1185">Reference proteome</keyword>
<evidence type="ECO:0000256" key="4">
    <source>
        <dbReference type="ARBA" id="ARBA00022881"/>
    </source>
</evidence>
<dbReference type="FunFam" id="3.40.1440.10:FF:000001">
    <property type="entry name" value="UvrABC system protein C"/>
    <property type="match status" value="1"/>
</dbReference>
<dbReference type="GO" id="GO:0005737">
    <property type="term" value="C:cytoplasm"/>
    <property type="evidence" value="ECO:0007669"/>
    <property type="project" value="UniProtKB-SubCell"/>
</dbReference>
<evidence type="ECO:0000256" key="8">
    <source>
        <dbReference type="SAM" id="Coils"/>
    </source>
</evidence>
<gene>
    <name evidence="7 12" type="primary">uvrC</name>
    <name evidence="12" type="ORF">H8695_00500</name>
</gene>
<evidence type="ECO:0000256" key="7">
    <source>
        <dbReference type="HAMAP-Rule" id="MF_00203"/>
    </source>
</evidence>
<dbReference type="Pfam" id="PF01541">
    <property type="entry name" value="GIY-YIG"/>
    <property type="match status" value="1"/>
</dbReference>
<comment type="caution">
    <text evidence="12">The sequence shown here is derived from an EMBL/GenBank/DDBJ whole genome shotgun (WGS) entry which is preliminary data.</text>
</comment>
<dbReference type="Gene3D" id="3.40.1440.10">
    <property type="entry name" value="GIY-YIG endonuclease"/>
    <property type="match status" value="1"/>
</dbReference>
<dbReference type="Pfam" id="PF22920">
    <property type="entry name" value="UvrC_RNaseH"/>
    <property type="match status" value="1"/>
</dbReference>
<dbReference type="InterPro" id="IPR035901">
    <property type="entry name" value="GIY-YIG_endonuc_sf"/>
</dbReference>
<dbReference type="PROSITE" id="PS50165">
    <property type="entry name" value="UVRC"/>
    <property type="match status" value="1"/>
</dbReference>
<dbReference type="InterPro" id="IPR000305">
    <property type="entry name" value="GIY-YIG_endonuc"/>
</dbReference>
<dbReference type="PROSITE" id="PS50164">
    <property type="entry name" value="GIY_YIG"/>
    <property type="match status" value="1"/>
</dbReference>
<comment type="similarity">
    <text evidence="7">Belongs to the UvrC family.</text>
</comment>
<dbReference type="InterPro" id="IPR001162">
    <property type="entry name" value="UvrC_RNase_H_dom"/>
</dbReference>
<dbReference type="Proteomes" id="UP000620366">
    <property type="component" value="Unassembled WGS sequence"/>
</dbReference>
<dbReference type="PANTHER" id="PTHR30562:SF1">
    <property type="entry name" value="UVRABC SYSTEM PROTEIN C"/>
    <property type="match status" value="1"/>
</dbReference>
<keyword evidence="4 7" id="KW-0267">Excision nuclease</keyword>
<dbReference type="PANTHER" id="PTHR30562">
    <property type="entry name" value="UVRC/OXIDOREDUCTASE"/>
    <property type="match status" value="1"/>
</dbReference>
<feature type="domain" description="UVR" evidence="9">
    <location>
        <begin position="207"/>
        <end position="242"/>
    </location>
</feature>
<dbReference type="InterPro" id="IPR036876">
    <property type="entry name" value="UVR_dom_sf"/>
</dbReference>
<evidence type="ECO:0000256" key="3">
    <source>
        <dbReference type="ARBA" id="ARBA00022769"/>
    </source>
</evidence>
<comment type="subcellular location">
    <subcellularLocation>
        <location evidence="7">Cytoplasm</location>
    </subcellularLocation>
</comment>
<keyword evidence="5 7" id="KW-0234">DNA repair</keyword>
<feature type="domain" description="GIY-YIG" evidence="10">
    <location>
        <begin position="18"/>
        <end position="97"/>
    </location>
</feature>
<dbReference type="CDD" id="cd10434">
    <property type="entry name" value="GIY-YIG_UvrC_Cho"/>
    <property type="match status" value="1"/>
</dbReference>
<evidence type="ECO:0000259" key="11">
    <source>
        <dbReference type="PROSITE" id="PS50165"/>
    </source>
</evidence>
<dbReference type="GO" id="GO:0006289">
    <property type="term" value="P:nucleotide-excision repair"/>
    <property type="evidence" value="ECO:0007669"/>
    <property type="project" value="UniProtKB-UniRule"/>
</dbReference>
<dbReference type="Gene3D" id="1.10.150.20">
    <property type="entry name" value="5' to 3' exonuclease, C-terminal subdomain"/>
    <property type="match status" value="1"/>
</dbReference>
<dbReference type="RefSeq" id="WP_249298814.1">
    <property type="nucleotide sequence ID" value="NZ_JACRSP010000001.1"/>
</dbReference>
<keyword evidence="3 7" id="KW-0228">DNA excision</keyword>
<dbReference type="Pfam" id="PF02151">
    <property type="entry name" value="UVR"/>
    <property type="match status" value="1"/>
</dbReference>
<dbReference type="SUPFAM" id="SSF46600">
    <property type="entry name" value="C-terminal UvrC-binding domain of UvrB"/>
    <property type="match status" value="1"/>
</dbReference>
<dbReference type="InterPro" id="IPR001943">
    <property type="entry name" value="UVR_dom"/>
</dbReference>
<dbReference type="Pfam" id="PF14520">
    <property type="entry name" value="HHH_5"/>
    <property type="match status" value="1"/>
</dbReference>
<dbReference type="SUPFAM" id="SSF82771">
    <property type="entry name" value="GIY-YIG endonuclease"/>
    <property type="match status" value="1"/>
</dbReference>
<dbReference type="GO" id="GO:0003677">
    <property type="term" value="F:DNA binding"/>
    <property type="evidence" value="ECO:0007669"/>
    <property type="project" value="UniProtKB-UniRule"/>
</dbReference>
<dbReference type="SMART" id="SM00465">
    <property type="entry name" value="GIYc"/>
    <property type="match status" value="1"/>
</dbReference>
<dbReference type="InterPro" id="IPR047296">
    <property type="entry name" value="GIY-YIG_UvrC_Cho"/>
</dbReference>
<dbReference type="GO" id="GO:0009432">
    <property type="term" value="P:SOS response"/>
    <property type="evidence" value="ECO:0007669"/>
    <property type="project" value="UniProtKB-UniRule"/>
</dbReference>
<dbReference type="HAMAP" id="MF_00203">
    <property type="entry name" value="UvrC"/>
    <property type="match status" value="1"/>
</dbReference>
<name>A0A926DC63_9FIRM</name>
<reference evidence="12" key="1">
    <citation type="submission" date="2020-08" db="EMBL/GenBank/DDBJ databases">
        <title>Genome public.</title>
        <authorList>
            <person name="Liu C."/>
            <person name="Sun Q."/>
        </authorList>
    </citation>
    <scope>NUCLEOTIDE SEQUENCE</scope>
    <source>
        <strain evidence="12">BX7</strain>
    </source>
</reference>
<evidence type="ECO:0000256" key="5">
    <source>
        <dbReference type="ARBA" id="ARBA00023204"/>
    </source>
</evidence>
<comment type="function">
    <text evidence="7">The UvrABC repair system catalyzes the recognition and processing of DNA lesions. UvrC both incises the 5' and 3' sides of the lesion. The N-terminal half is responsible for the 3' incision and the C-terminal half is responsible for the 5' incision.</text>
</comment>
<dbReference type="SUPFAM" id="SSF47781">
    <property type="entry name" value="RuvA domain 2-like"/>
    <property type="match status" value="1"/>
</dbReference>
<accession>A0A926DC63</accession>
<dbReference type="InterPro" id="IPR004791">
    <property type="entry name" value="UvrC"/>
</dbReference>
<evidence type="ECO:0000313" key="13">
    <source>
        <dbReference type="Proteomes" id="UP000620366"/>
    </source>
</evidence>